<accession>G4RF23</accession>
<dbReference type="KEGG" id="phl:KKY_2961"/>
<keyword evidence="2" id="KW-1185">Reference proteome</keyword>
<proteinExistence type="predicted"/>
<reference evidence="1 2" key="1">
    <citation type="journal article" date="2012" name="J. Bacteriol.">
        <title>Complete genome sequence of Pelagibacterium halotolerans B2T.</title>
        <authorList>
            <person name="Huo Y.Y."/>
            <person name="Cheng H."/>
            <person name="Han X.F."/>
            <person name="Jiang X.W."/>
            <person name="Sun C."/>
            <person name="Zhang X.Q."/>
            <person name="Zhu X.F."/>
            <person name="Liu Y.F."/>
            <person name="Li P.F."/>
            <person name="Ni P.X."/>
            <person name="Wu M."/>
        </authorList>
    </citation>
    <scope>NUCLEOTIDE SEQUENCE [LARGE SCALE GENOMIC DNA]</scope>
    <source>
        <strain evidence="2">DSM 22347 / JCM 15775 / CGMCC 1.7692 / B2</strain>
    </source>
</reference>
<dbReference type="AlphaFoldDB" id="G4RF23"/>
<sequence length="37" mass="4033">MPGGYGGRPSHARFDVGEQTAHIEAICLHLARVNTNR</sequence>
<dbReference type="EMBL" id="CP003075">
    <property type="protein sequence ID" value="AEQ52956.1"/>
    <property type="molecule type" value="Genomic_DNA"/>
</dbReference>
<evidence type="ECO:0000313" key="2">
    <source>
        <dbReference type="Proteomes" id="UP000008850"/>
    </source>
</evidence>
<evidence type="ECO:0000313" key="1">
    <source>
        <dbReference type="EMBL" id="AEQ52956.1"/>
    </source>
</evidence>
<gene>
    <name evidence="1" type="ordered locus">KKY_2961</name>
</gene>
<dbReference type="HOGENOM" id="CLU_3347004_0_0_5"/>
<name>G4RF23_PELHB</name>
<dbReference type="Proteomes" id="UP000008850">
    <property type="component" value="Chromosome"/>
</dbReference>
<protein>
    <submittedName>
        <fullName evidence="1">Uncharacterized protein</fullName>
    </submittedName>
</protein>
<organism evidence="1 2">
    <name type="scientific">Pelagibacterium halotolerans (strain DSM 22347 / JCM 15775 / CGMCC 1.7692 / B2)</name>
    <dbReference type="NCBI Taxonomy" id="1082931"/>
    <lineage>
        <taxon>Bacteria</taxon>
        <taxon>Pseudomonadati</taxon>
        <taxon>Pseudomonadota</taxon>
        <taxon>Alphaproteobacteria</taxon>
        <taxon>Hyphomicrobiales</taxon>
        <taxon>Devosiaceae</taxon>
        <taxon>Pelagibacterium</taxon>
    </lineage>
</organism>